<dbReference type="Pfam" id="PF03597">
    <property type="entry name" value="FixS"/>
    <property type="match status" value="1"/>
</dbReference>
<reference evidence="2 3" key="1">
    <citation type="submission" date="2016-10" db="EMBL/GenBank/DDBJ databases">
        <authorList>
            <person name="de Groot N.N."/>
        </authorList>
    </citation>
    <scope>NUCLEOTIDE SEQUENCE [LARGE SCALE GENOMIC DNA]</scope>
    <source>
        <strain evidence="2 3">DSM 14789</strain>
    </source>
</reference>
<evidence type="ECO:0000313" key="2">
    <source>
        <dbReference type="EMBL" id="SDL29940.1"/>
    </source>
</evidence>
<feature type="compositionally biased region" description="Basic and acidic residues" evidence="1">
    <location>
        <begin position="64"/>
        <end position="82"/>
    </location>
</feature>
<feature type="region of interest" description="Disordered" evidence="1">
    <location>
        <begin position="41"/>
        <end position="82"/>
    </location>
</feature>
<dbReference type="OrthoDB" id="9802763at2"/>
<dbReference type="InterPro" id="IPR004714">
    <property type="entry name" value="Cyt_oxidase_maturation_cbb3"/>
</dbReference>
<keyword evidence="3" id="KW-1185">Reference proteome</keyword>
<evidence type="ECO:0000313" key="3">
    <source>
        <dbReference type="Proteomes" id="UP000198654"/>
    </source>
</evidence>
<proteinExistence type="predicted"/>
<dbReference type="NCBIfam" id="TIGR00847">
    <property type="entry name" value="ccoS"/>
    <property type="match status" value="1"/>
</dbReference>
<protein>
    <submittedName>
        <fullName evidence="2">Cytochrome oxidase maturation protein, cbb3-type</fullName>
    </submittedName>
</protein>
<accession>A0A1G9IXH1</accession>
<dbReference type="PANTHER" id="PTHR41532">
    <property type="entry name" value="FIXS PROTEIN"/>
    <property type="match status" value="1"/>
</dbReference>
<dbReference type="EMBL" id="FNGI01000002">
    <property type="protein sequence ID" value="SDL29940.1"/>
    <property type="molecule type" value="Genomic_DNA"/>
</dbReference>
<dbReference type="Proteomes" id="UP000198654">
    <property type="component" value="Unassembled WGS sequence"/>
</dbReference>
<dbReference type="STRING" id="119000.SAMN05661010_01379"/>
<organism evidence="2 3">
    <name type="scientific">Modicisalibacter muralis</name>
    <dbReference type="NCBI Taxonomy" id="119000"/>
    <lineage>
        <taxon>Bacteria</taxon>
        <taxon>Pseudomonadati</taxon>
        <taxon>Pseudomonadota</taxon>
        <taxon>Gammaproteobacteria</taxon>
        <taxon>Oceanospirillales</taxon>
        <taxon>Halomonadaceae</taxon>
        <taxon>Modicisalibacter</taxon>
    </lineage>
</organism>
<dbReference type="RefSeq" id="WP_089726822.1">
    <property type="nucleotide sequence ID" value="NZ_FNGI01000002.1"/>
</dbReference>
<sequence length="82" mass="9374">MSILYLLIPLSLLLLSLAVAVFFWAVKSGQFDDLEGPAHRILFDDDDNDLTPEQRRRKAQGETPNRDSSDSENHDHDTRPPR</sequence>
<dbReference type="AlphaFoldDB" id="A0A1G9IXH1"/>
<evidence type="ECO:0000256" key="1">
    <source>
        <dbReference type="SAM" id="MobiDB-lite"/>
    </source>
</evidence>
<name>A0A1G9IXH1_9GAMM</name>
<gene>
    <name evidence="2" type="ORF">SAMN05661010_01379</name>
</gene>
<dbReference type="PANTHER" id="PTHR41532:SF1">
    <property type="entry name" value="FIXS PROTEIN"/>
    <property type="match status" value="1"/>
</dbReference>